<dbReference type="Gene3D" id="3.40.50.2300">
    <property type="match status" value="1"/>
</dbReference>
<evidence type="ECO:0000313" key="3">
    <source>
        <dbReference type="EMBL" id="GGI66325.1"/>
    </source>
</evidence>
<reference evidence="3" key="1">
    <citation type="journal article" date="2014" name="Int. J. Syst. Evol. Microbiol.">
        <title>Complete genome sequence of Corynebacterium casei LMG S-19264T (=DSM 44701T), isolated from a smear-ripened cheese.</title>
        <authorList>
            <consortium name="US DOE Joint Genome Institute (JGI-PGF)"/>
            <person name="Walter F."/>
            <person name="Albersmeier A."/>
            <person name="Kalinowski J."/>
            <person name="Ruckert C."/>
        </authorList>
    </citation>
    <scope>NUCLEOTIDE SEQUENCE</scope>
    <source>
        <strain evidence="3">CCM 8433</strain>
    </source>
</reference>
<dbReference type="Proteomes" id="UP000622610">
    <property type="component" value="Unassembled WGS sequence"/>
</dbReference>
<dbReference type="GO" id="GO:0016758">
    <property type="term" value="F:hexosyltransferase activity"/>
    <property type="evidence" value="ECO:0007669"/>
    <property type="project" value="TreeGrafter"/>
</dbReference>
<keyword evidence="4" id="KW-1185">Reference proteome</keyword>
<evidence type="ECO:0000256" key="2">
    <source>
        <dbReference type="ARBA" id="ARBA00022679"/>
    </source>
</evidence>
<dbReference type="EMBL" id="BMDT01000010">
    <property type="protein sequence ID" value="GGI66325.1"/>
    <property type="molecule type" value="Genomic_DNA"/>
</dbReference>
<dbReference type="InterPro" id="IPR004629">
    <property type="entry name" value="WecG_TagA_CpsF"/>
</dbReference>
<dbReference type="PANTHER" id="PTHR34136">
    <property type="match status" value="1"/>
</dbReference>
<dbReference type="PANTHER" id="PTHR34136:SF1">
    <property type="entry name" value="UDP-N-ACETYL-D-MANNOSAMINURONIC ACID TRANSFERASE"/>
    <property type="match status" value="1"/>
</dbReference>
<dbReference type="NCBIfam" id="TIGR00696">
    <property type="entry name" value="wecG_tagA_cpsF"/>
    <property type="match status" value="1"/>
</dbReference>
<reference evidence="3" key="2">
    <citation type="submission" date="2020-09" db="EMBL/GenBank/DDBJ databases">
        <authorList>
            <person name="Sun Q."/>
            <person name="Sedlacek I."/>
        </authorList>
    </citation>
    <scope>NUCLEOTIDE SEQUENCE</scope>
    <source>
        <strain evidence="3">CCM 8433</strain>
    </source>
</reference>
<accession>A0A917JFJ6</accession>
<keyword evidence="1" id="KW-0328">Glycosyltransferase</keyword>
<dbReference type="AlphaFoldDB" id="A0A917JFJ6"/>
<proteinExistence type="predicted"/>
<evidence type="ECO:0000256" key="1">
    <source>
        <dbReference type="ARBA" id="ARBA00022676"/>
    </source>
</evidence>
<protein>
    <submittedName>
        <fullName evidence="3">UDP-N-acetyl-D-mannosamine transferase</fullName>
    </submittedName>
</protein>
<gene>
    <name evidence="3" type="ORF">GCM10011482_19790</name>
</gene>
<dbReference type="CDD" id="cd06533">
    <property type="entry name" value="Glyco_transf_WecG_TagA"/>
    <property type="match status" value="1"/>
</dbReference>
<name>A0A917JFJ6_9ENTE</name>
<dbReference type="RefSeq" id="WP_229731703.1">
    <property type="nucleotide sequence ID" value="NZ_BMDT01000010.1"/>
</dbReference>
<keyword evidence="2 3" id="KW-0808">Transferase</keyword>
<comment type="caution">
    <text evidence="3">The sequence shown here is derived from an EMBL/GenBank/DDBJ whole genome shotgun (WGS) entry which is preliminary data.</text>
</comment>
<dbReference type="Pfam" id="PF03808">
    <property type="entry name" value="Glyco_tran_WecG"/>
    <property type="match status" value="1"/>
</dbReference>
<organism evidence="3 4">
    <name type="scientific">Enterococcus alcedinis</name>
    <dbReference type="NCBI Taxonomy" id="1274384"/>
    <lineage>
        <taxon>Bacteria</taxon>
        <taxon>Bacillati</taxon>
        <taxon>Bacillota</taxon>
        <taxon>Bacilli</taxon>
        <taxon>Lactobacillales</taxon>
        <taxon>Enterococcaceae</taxon>
        <taxon>Enterococcus</taxon>
    </lineage>
</organism>
<sequence length="244" mass="28302">MSDRIRIFNTYVDNLTMSETLEKVSDIIDKKIPTQHVVLNASKINLMKNDSKLTDIVNSCSVINADGASILWAVKKNNKVLKERVTGIDLFENLLPLAEEKGYRIFLFGAKEEVVRTVKEKIEKKYPAINIVGVRNGYFDESENQTIVKEIASTKPDILFVAFSSPMKEYWISEHLLDLNVPFVMGVGGSFDVLAGKTKRAPRWMQKFGLEWFYRFIQEPRRMWKRYIVGNLKFVIYTYQTREK</sequence>
<evidence type="ECO:0000313" key="4">
    <source>
        <dbReference type="Proteomes" id="UP000622610"/>
    </source>
</evidence>